<reference evidence="1 2" key="1">
    <citation type="submission" date="2024-02" db="EMBL/GenBank/DDBJ databases">
        <authorList>
            <consortium name="ELIXIR-Norway"/>
            <consortium name="Elixir Norway"/>
        </authorList>
    </citation>
    <scope>NUCLEOTIDE SEQUENCE [LARGE SCALE GENOMIC DNA]</scope>
</reference>
<accession>A0ABP0T7W3</accession>
<dbReference type="Proteomes" id="UP001497512">
    <property type="component" value="Chromosome 1"/>
</dbReference>
<name>A0ABP0T7W3_9BRYO</name>
<evidence type="ECO:0000313" key="1">
    <source>
        <dbReference type="EMBL" id="CAK9189598.1"/>
    </source>
</evidence>
<gene>
    <name evidence="1" type="ORF">CSSPTR1EN2_LOCUS249</name>
</gene>
<protein>
    <submittedName>
        <fullName evidence="1">Uncharacterized protein</fullName>
    </submittedName>
</protein>
<organism evidence="1 2">
    <name type="scientific">Sphagnum troendelagicum</name>
    <dbReference type="NCBI Taxonomy" id="128251"/>
    <lineage>
        <taxon>Eukaryota</taxon>
        <taxon>Viridiplantae</taxon>
        <taxon>Streptophyta</taxon>
        <taxon>Embryophyta</taxon>
        <taxon>Bryophyta</taxon>
        <taxon>Sphagnophytina</taxon>
        <taxon>Sphagnopsida</taxon>
        <taxon>Sphagnales</taxon>
        <taxon>Sphagnaceae</taxon>
        <taxon>Sphagnum</taxon>
    </lineage>
</organism>
<sequence length="118" mass="13000">MLSPGLKAIKVNGHELQVDFVSRNFMVVDIPTRINLTVIGAASTNTAEDEMSCIDTISIPIILCNRYVVDLALTQDEYTIHHLDAAFPPDMIILEQGNAAWRYQDRAAAAVNILLSSE</sequence>
<keyword evidence="2" id="KW-1185">Reference proteome</keyword>
<proteinExistence type="predicted"/>
<evidence type="ECO:0000313" key="2">
    <source>
        <dbReference type="Proteomes" id="UP001497512"/>
    </source>
</evidence>
<dbReference type="EMBL" id="OZ019893">
    <property type="protein sequence ID" value="CAK9189598.1"/>
    <property type="molecule type" value="Genomic_DNA"/>
</dbReference>